<organism evidence="7 8">
    <name type="scientific">Bifidobacterium xylocopae</name>
    <dbReference type="NCBI Taxonomy" id="2493119"/>
    <lineage>
        <taxon>Bacteria</taxon>
        <taxon>Bacillati</taxon>
        <taxon>Actinomycetota</taxon>
        <taxon>Actinomycetes</taxon>
        <taxon>Bifidobacteriales</taxon>
        <taxon>Bifidobacteriaceae</taxon>
        <taxon>Bifidobacterium</taxon>
    </lineage>
</organism>
<gene>
    <name evidence="7" type="ORF">CRD59_06445</name>
</gene>
<dbReference type="InterPro" id="IPR004839">
    <property type="entry name" value="Aminotransferase_I/II_large"/>
</dbReference>
<name>A0A366KB35_9BIFI</name>
<dbReference type="PANTHER" id="PTHR43525">
    <property type="entry name" value="PROTEIN MALY"/>
    <property type="match status" value="1"/>
</dbReference>
<evidence type="ECO:0000256" key="1">
    <source>
        <dbReference type="ARBA" id="ARBA00001933"/>
    </source>
</evidence>
<keyword evidence="8" id="KW-1185">Reference proteome</keyword>
<proteinExistence type="inferred from homology"/>
<feature type="domain" description="Aminotransferase class I/classII large" evidence="6">
    <location>
        <begin position="30"/>
        <end position="371"/>
    </location>
</feature>
<evidence type="ECO:0000313" key="8">
    <source>
        <dbReference type="Proteomes" id="UP000252345"/>
    </source>
</evidence>
<dbReference type="InterPro" id="IPR051798">
    <property type="entry name" value="Class-II_PLP-Dep_Aminotrans"/>
</dbReference>
<dbReference type="Gene3D" id="3.90.1150.10">
    <property type="entry name" value="Aspartate Aminotransferase, domain 1"/>
    <property type="match status" value="1"/>
</dbReference>
<evidence type="ECO:0000256" key="2">
    <source>
        <dbReference type="ARBA" id="ARBA00012224"/>
    </source>
</evidence>
<dbReference type="InterPro" id="IPR015424">
    <property type="entry name" value="PyrdxlP-dep_Trfase"/>
</dbReference>
<evidence type="ECO:0000256" key="4">
    <source>
        <dbReference type="ARBA" id="ARBA00023239"/>
    </source>
</evidence>
<protein>
    <recommendedName>
        <fullName evidence="2">cysteine-S-conjugate beta-lyase</fullName>
        <ecNumber evidence="2">4.4.1.13</ecNumber>
    </recommendedName>
</protein>
<dbReference type="InterPro" id="IPR015422">
    <property type="entry name" value="PyrdxlP-dep_Trfase_small"/>
</dbReference>
<sequence>MTLLQSMSRKEMLGIRSVRWDDARRIGGDDVIALSVADMDFKAPSAIVDAVTERARMGDYCYTYIDDSYSQSVSSWFSRRHGWKIPTEQIVPVGRMVESMPAILRQVLKPGSKVLVPYPAYSPTPAAILAAGCQVVPWGLTLTDSGRYEYDFAAMDSLMDACDAAVITNPHNPTGRVWTRTELARIAQAAASRGVLVISDEFHADLIMNDYEFQPYLTCDPAASAGIAFNSPGKTFNMAGLEIVNIVVPDDGLRRQVHKAIDDAGCHNPRFFAQVAAQAGYDKSEAWLDELLDLVKGHVSMLRECMHGIKGARLIEPEGTYLNWLDLRGLGLTDGQIEERMLKAGLVLDPGTDFGPQGSGFVRICLATTTPIFREALGRLAQALR</sequence>
<dbReference type="GO" id="GO:0047804">
    <property type="term" value="F:cysteine-S-conjugate beta-lyase activity"/>
    <property type="evidence" value="ECO:0007669"/>
    <property type="project" value="UniProtKB-EC"/>
</dbReference>
<dbReference type="PANTHER" id="PTHR43525:SF1">
    <property type="entry name" value="PROTEIN MALY"/>
    <property type="match status" value="1"/>
</dbReference>
<evidence type="ECO:0000313" key="7">
    <source>
        <dbReference type="EMBL" id="RBP98930.1"/>
    </source>
</evidence>
<dbReference type="CDD" id="cd00609">
    <property type="entry name" value="AAT_like"/>
    <property type="match status" value="1"/>
</dbReference>
<dbReference type="Proteomes" id="UP000252345">
    <property type="component" value="Unassembled WGS sequence"/>
</dbReference>
<comment type="similarity">
    <text evidence="5">Belongs to the class-II pyridoxal-phosphate-dependent aminotransferase family. MalY/PatB cystathionine beta-lyase subfamily.</text>
</comment>
<dbReference type="EMBL" id="PDCH01000015">
    <property type="protein sequence ID" value="RBP98930.1"/>
    <property type="molecule type" value="Genomic_DNA"/>
</dbReference>
<dbReference type="Pfam" id="PF00155">
    <property type="entry name" value="Aminotran_1_2"/>
    <property type="match status" value="1"/>
</dbReference>
<dbReference type="RefSeq" id="WP_113853873.1">
    <property type="nucleotide sequence ID" value="NZ_PDCH01000015.1"/>
</dbReference>
<evidence type="ECO:0000259" key="6">
    <source>
        <dbReference type="Pfam" id="PF00155"/>
    </source>
</evidence>
<accession>A0A366KB35</accession>
<evidence type="ECO:0000256" key="3">
    <source>
        <dbReference type="ARBA" id="ARBA00022898"/>
    </source>
</evidence>
<dbReference type="GO" id="GO:0030170">
    <property type="term" value="F:pyridoxal phosphate binding"/>
    <property type="evidence" value="ECO:0007669"/>
    <property type="project" value="InterPro"/>
</dbReference>
<dbReference type="SUPFAM" id="SSF53383">
    <property type="entry name" value="PLP-dependent transferases"/>
    <property type="match status" value="1"/>
</dbReference>
<keyword evidence="3" id="KW-0663">Pyridoxal phosphate</keyword>
<dbReference type="AlphaFoldDB" id="A0A366KB35"/>
<dbReference type="Gene3D" id="3.40.640.10">
    <property type="entry name" value="Type I PLP-dependent aspartate aminotransferase-like (Major domain)"/>
    <property type="match status" value="1"/>
</dbReference>
<comment type="caution">
    <text evidence="7">The sequence shown here is derived from an EMBL/GenBank/DDBJ whole genome shotgun (WGS) entry which is preliminary data.</text>
</comment>
<dbReference type="InterPro" id="IPR015421">
    <property type="entry name" value="PyrdxlP-dep_Trfase_major"/>
</dbReference>
<keyword evidence="4" id="KW-0456">Lyase</keyword>
<comment type="cofactor">
    <cofactor evidence="1">
        <name>pyridoxal 5'-phosphate</name>
        <dbReference type="ChEBI" id="CHEBI:597326"/>
    </cofactor>
</comment>
<reference evidence="7 8" key="1">
    <citation type="submission" date="2017-10" db="EMBL/GenBank/DDBJ databases">
        <title>Bifidobacterium xylocopum sp. nov. and Bifidobacterium aemilianum sp. nov., from the carpenter bee (Xylocopa violacea) digestive tract.</title>
        <authorList>
            <person name="Alberoni D."/>
            <person name="Baffoni L."/>
            <person name="Di Gioia D."/>
            <person name="Gaggia F."/>
            <person name="Biavati B."/>
        </authorList>
    </citation>
    <scope>NUCLEOTIDE SEQUENCE [LARGE SCALE GENOMIC DNA]</scope>
    <source>
        <strain evidence="7 8">XV2</strain>
    </source>
</reference>
<evidence type="ECO:0000256" key="5">
    <source>
        <dbReference type="ARBA" id="ARBA00037974"/>
    </source>
</evidence>
<dbReference type="EC" id="4.4.1.13" evidence="2"/>
<dbReference type="OrthoDB" id="3224382at2"/>